<feature type="compositionally biased region" description="Basic and acidic residues" evidence="1">
    <location>
        <begin position="521"/>
        <end position="541"/>
    </location>
</feature>
<dbReference type="InterPro" id="IPR032675">
    <property type="entry name" value="LRR_dom_sf"/>
</dbReference>
<protein>
    <submittedName>
        <fullName evidence="3">Histone-lysine N-methyltransferase ATXR3</fullName>
    </submittedName>
</protein>
<dbReference type="CDD" id="cd10531">
    <property type="entry name" value="SET_SETD2-like"/>
    <property type="match status" value="1"/>
</dbReference>
<feature type="compositionally biased region" description="Basic and acidic residues" evidence="1">
    <location>
        <begin position="499"/>
        <end position="512"/>
    </location>
</feature>
<dbReference type="PANTHER" id="PTHR46655:SF1">
    <property type="entry name" value="HISTONE-LYSINE N-METHYLTRANSFERASE ATXR3"/>
    <property type="match status" value="1"/>
</dbReference>
<evidence type="ECO:0000313" key="3">
    <source>
        <dbReference type="EMBL" id="CAA3014363.1"/>
    </source>
</evidence>
<dbReference type="EMBL" id="CACTIH010007481">
    <property type="protein sequence ID" value="CAA3014363.1"/>
    <property type="molecule type" value="Genomic_DNA"/>
</dbReference>
<feature type="compositionally biased region" description="Basic and acidic residues" evidence="1">
    <location>
        <begin position="445"/>
        <end position="468"/>
    </location>
</feature>
<dbReference type="Gramene" id="OE9A094182T6">
    <property type="protein sequence ID" value="OE9A094182C6"/>
    <property type="gene ID" value="OE9A094182"/>
</dbReference>
<accession>A0A8S0UCD4</accession>
<dbReference type="InterPro" id="IPR057851">
    <property type="entry name" value="ATXR3_GYF"/>
</dbReference>
<dbReference type="SMART" id="SM00317">
    <property type="entry name" value="SET"/>
    <property type="match status" value="1"/>
</dbReference>
<dbReference type="Pfam" id="PF00856">
    <property type="entry name" value="SET"/>
    <property type="match status" value="1"/>
</dbReference>
<dbReference type="Gramene" id="OE9A094182T3">
    <property type="protein sequence ID" value="OE9A094182C3"/>
    <property type="gene ID" value="OE9A094182"/>
</dbReference>
<feature type="compositionally biased region" description="Basic and acidic residues" evidence="1">
    <location>
        <begin position="567"/>
        <end position="576"/>
    </location>
</feature>
<feature type="compositionally biased region" description="Low complexity" evidence="1">
    <location>
        <begin position="1638"/>
        <end position="1649"/>
    </location>
</feature>
<dbReference type="SUPFAM" id="SSF55277">
    <property type="entry name" value="GYF domain"/>
    <property type="match status" value="1"/>
</dbReference>
<evidence type="ECO:0000256" key="1">
    <source>
        <dbReference type="SAM" id="MobiDB-lite"/>
    </source>
</evidence>
<dbReference type="InterPro" id="IPR036047">
    <property type="entry name" value="F-box-like_dom_sf"/>
</dbReference>
<dbReference type="InterPro" id="IPR046341">
    <property type="entry name" value="SET_dom_sf"/>
</dbReference>
<feature type="domain" description="SET" evidence="2">
    <location>
        <begin position="1849"/>
        <end position="1993"/>
    </location>
</feature>
<evidence type="ECO:0000313" key="4">
    <source>
        <dbReference type="Proteomes" id="UP000594638"/>
    </source>
</evidence>
<feature type="region of interest" description="Disordered" evidence="1">
    <location>
        <begin position="988"/>
        <end position="1018"/>
    </location>
</feature>
<dbReference type="PANTHER" id="PTHR46655">
    <property type="entry name" value="HISTONE-LYSINE N-METHYLTRANSFERASE ATXR3"/>
    <property type="match status" value="1"/>
</dbReference>
<dbReference type="OrthoDB" id="308383at2759"/>
<comment type="caution">
    <text evidence="3">The sequence shown here is derived from an EMBL/GenBank/DDBJ whole genome shotgun (WGS) entry which is preliminary data.</text>
</comment>
<feature type="compositionally biased region" description="Low complexity" evidence="1">
    <location>
        <begin position="26"/>
        <end position="42"/>
    </location>
</feature>
<dbReference type="PROSITE" id="PS50280">
    <property type="entry name" value="SET"/>
    <property type="match status" value="1"/>
</dbReference>
<dbReference type="Gene3D" id="2.170.270.10">
    <property type="entry name" value="SET domain"/>
    <property type="match status" value="1"/>
</dbReference>
<dbReference type="Pfam" id="PF19633">
    <property type="entry name" value="SDG2_C"/>
    <property type="match status" value="1"/>
</dbReference>
<feature type="region of interest" description="Disordered" evidence="1">
    <location>
        <begin position="1620"/>
        <end position="1676"/>
    </location>
</feature>
<dbReference type="Gene3D" id="3.80.10.10">
    <property type="entry name" value="Ribonuclease Inhibitor"/>
    <property type="match status" value="1"/>
</dbReference>
<dbReference type="Pfam" id="PF25531">
    <property type="entry name" value="GYF_ATXR3"/>
    <property type="match status" value="1"/>
</dbReference>
<feature type="compositionally biased region" description="Polar residues" evidence="1">
    <location>
        <begin position="1005"/>
        <end position="1018"/>
    </location>
</feature>
<dbReference type="InterPro" id="IPR001214">
    <property type="entry name" value="SET_dom"/>
</dbReference>
<feature type="compositionally biased region" description="Basic and acidic residues" evidence="1">
    <location>
        <begin position="350"/>
        <end position="359"/>
    </location>
</feature>
<name>A0A8S0UCD4_OLEEU</name>
<dbReference type="InterPro" id="IPR035445">
    <property type="entry name" value="GYF-like_dom_sf"/>
</dbReference>
<feature type="compositionally biased region" description="Basic and acidic residues" evidence="1">
    <location>
        <begin position="310"/>
        <end position="325"/>
    </location>
</feature>
<feature type="compositionally biased region" description="Basic and acidic residues" evidence="1">
    <location>
        <begin position="190"/>
        <end position="203"/>
    </location>
</feature>
<evidence type="ECO:0000259" key="2">
    <source>
        <dbReference type="PROSITE" id="PS50280"/>
    </source>
</evidence>
<reference evidence="3 4" key="1">
    <citation type="submission" date="2019-12" db="EMBL/GenBank/DDBJ databases">
        <authorList>
            <person name="Alioto T."/>
            <person name="Alioto T."/>
            <person name="Gomez Garrido J."/>
        </authorList>
    </citation>
    <scope>NUCLEOTIDE SEQUENCE [LARGE SCALE GENOMIC DNA]</scope>
</reference>
<proteinExistence type="predicted"/>
<dbReference type="Gene3D" id="3.30.1490.40">
    <property type="match status" value="1"/>
</dbReference>
<feature type="compositionally biased region" description="Basic and acidic residues" evidence="1">
    <location>
        <begin position="990"/>
        <end position="1004"/>
    </location>
</feature>
<gene>
    <name evidence="3" type="ORF">OLEA9_A094182</name>
</gene>
<dbReference type="SUPFAM" id="SSF81383">
    <property type="entry name" value="F-box domain"/>
    <property type="match status" value="1"/>
</dbReference>
<sequence>MGDGGVACVPSQHVMDKFLICGGKTNGNTKLNSSSKSSLRMSPKMKGKKERGGELGLKNISRDKEVENGGNGEICSNNKDEVEEGELGTLPIENDEFVPEKPEKKHEIKGEFEKSQFVTPRWRKGGGEVDRDEWRSSMDELEKGEFVPDRWRRSEIEFRVDDYGYSKSRRYDSVKVKGWKFEHERTPTSLKEKGWKVDREHEWNQQSRKGRGWKGDREWSPPPSKEKGWKGHREREWTPPSSGKYPFGKEFNRSGGSNPHAKKSISRHEADRNLRISSKVVDAESFYKNDLNNGKNHARDYSSGNRAKRHGNDSDSIDRKYRGEYDIYSNSKSRKLSDEGSRSMYSSEYHSGHFVERQSKNATSSRNIPTERYSSRHLESSRAVYDRQNSSPRHSERSPRDRARNQDNCDRTPARPDRSPYDRNHHYDRSRSPYDRSHHYNRSRSPYDRSHHYDRSRSPYDRYYDSRYRSPSYVEHSSYDQGRSHDGKTRTPTFLEPSPFDHGRSSDHRETNWRSGSSETRSNHYERKGQERKHNQKDSGGKDSQVSAKELQDIRNLDVENGSNDKTIGHDSHLEGPSESPILKGKESPLENGATEELTSMEEDMDICNTPPHVSVIADAATGKWYYLDHFGAERGPSKLSDLKKFVEEGYLVSDHLIKHFDSDRWVTVENAVSPLVTANFPSIVSDKVTQLVSPPEAPGNVLADNGNLVLSGSLAGEPSVALPSDPIFYSEDNSAVSEHLDDLHIDERVGALLEGVELLPGKELETVGEVLQMTFRPGEWERSGYIEGFTWCQLHKGEQSEEKSGDGSYGISEFSLQDNAESSSIMLAPSEKDNASACIHTGEWFSGQWSCKGGDWKRNDEVSQDKSWKRKLVLNDGYPLCQMPKSGHEDPRWQQKDELYHPSQGRRLDLPPWAFTSPDELNEPSSASRLSQTKFTSVRGLKGIMLPVIRINACVVKDYGSFVSEPRMKSRVKEKYSSRSSRPYSVIVETKRSSEDGHSKSLNEQDSQGSWKSSASFSVPNNRLCRADELQLHMGDWYYLDGAGHEKGPLSFSELQVLADQSVIEKHSSVFRKHDKIWVPITSTGEVPEPARKFEKDNTVASTDTSGASLSELQAISNGSLSVSAKFHDLHPQFIGYTRGKLHELVMKSYKSREFAAAINEFLDPWINARQLKKEMDKHTYLSDHFRPIKRSRVEGSEEEDEMEEDASFFSNDKCMFDDLCGNVTFCKGDETDLEIKRGGWDLLDGHVLARIFHFLSADLKSLFNTALTCKHWQSVVKFYKNISRQVDFLAIAPDCTGSMILKIMNDYNKEKITSLFLRGCTGITSGTLEEVLLSFPYLSSIDIRGCSQLEDLVCKFPNINWVRSRTNVKTRSLTHITDKSSSASKPYSGLDSKMEDSSGLKEYLESLDKRNSANQFFRRSLYKRSKLFDARKSSSILSRDAQLRRLAMKKFENGFKRMEKFIVLSLRDIMKENTFEFFEPKVAEIENRMKNGYYASRGLNYVKEDISRMCRDAIKVKNRGDSRDMNRIITLFIRLAMNLEKGSKLSHERDAIMKSWKDGSPPGFSSTSSKYKKNLSRVSERKYLHRNNSSSFVNDASDYGDYASDREIRRRLSKLNKKSIDSGSDTSSDLDKSSGESMTDSETSASDTESDLELRSEGGTGESRGDTYFTPDDGFDSWADEREWGARMTKSSLVPPVTRKYEVIDHYVIVADEDEVKRKMQASLPDDYAEKLNAQRNGTEESDMEIPEVKDYKPRKFLGDEVIEQEVYGIDPYTHNLLLDSMPEESDWSLTDKHVFIEDVLLRTLNKQARHFTGTGNTPMIYPLKPVFQEIIETGEEEIDRRTVRLCQFILKAIDSRPEDNYVAYRKGLGVVCNKEGGFSEDDFVVEFLGEVYPAWKWFEKQDGIRSLQKNNEDPAPEFYNIYLERPKGDADGYDLVVVDAMHKANYASRICHSCRPNCEAKVTAVDGQYLIGIYSVRPIAYGEEISFDYNSVTESKEEYEASVCLCGSQVCRGSYLNLTGEGAFQKVIKEYHGILHRHRLMLEACELNSVSEEDYIDLGKAGLGSCLLGGLPEWLIAYSARLVRFINFERTKLPDVILRHNVEEKKKYFADVSLEIERGDAEVQAEGVYNQRLQNLALTLDKVRYVMRCVFGDPKNAPPPLERLSPEAAVLYVWKGESSVVEELIQCMAPHMEDGTLRDLKANIRAHDPSGSGDVETELRKSLLWLRDEVRSLPCTYTCRNDAAADLIHIYAYTKYFFRIREYKTITSPPVYISPLDLGPKYADKLGSGIHEYCKTYNETYCLGQLIFWHNQANADPDSSLAQASRGCLSLPDVGSFYAKLQKPSRQRVYGPRTLKFMLARMEKQPQRPWPKDRIWSFKNSPRVVGSPMLDSILQEAPVDKEMIHWLKLRHPIF</sequence>
<feature type="region of interest" description="Disordered" evidence="1">
    <location>
        <begin position="289"/>
        <end position="590"/>
    </location>
</feature>
<dbReference type="InterPro" id="IPR045606">
    <property type="entry name" value="ATXR3_C"/>
</dbReference>
<dbReference type="Proteomes" id="UP000594638">
    <property type="component" value="Unassembled WGS sequence"/>
</dbReference>
<feature type="region of interest" description="Disordered" evidence="1">
    <location>
        <begin position="22"/>
        <end position="82"/>
    </location>
</feature>
<feature type="compositionally biased region" description="Basic and acidic residues" evidence="1">
    <location>
        <begin position="213"/>
        <end position="237"/>
    </location>
</feature>
<dbReference type="SUPFAM" id="SSF82199">
    <property type="entry name" value="SET domain"/>
    <property type="match status" value="1"/>
</dbReference>
<keyword evidence="4" id="KW-1185">Reference proteome</keyword>
<organism evidence="3 4">
    <name type="scientific">Olea europaea subsp. europaea</name>
    <dbReference type="NCBI Taxonomy" id="158383"/>
    <lineage>
        <taxon>Eukaryota</taxon>
        <taxon>Viridiplantae</taxon>
        <taxon>Streptophyta</taxon>
        <taxon>Embryophyta</taxon>
        <taxon>Tracheophyta</taxon>
        <taxon>Spermatophyta</taxon>
        <taxon>Magnoliopsida</taxon>
        <taxon>eudicotyledons</taxon>
        <taxon>Gunneridae</taxon>
        <taxon>Pentapetalae</taxon>
        <taxon>asterids</taxon>
        <taxon>lamiids</taxon>
        <taxon>Lamiales</taxon>
        <taxon>Oleaceae</taxon>
        <taxon>Oleeae</taxon>
        <taxon>Olea</taxon>
    </lineage>
</organism>
<feature type="region of interest" description="Disordered" evidence="1">
    <location>
        <begin position="190"/>
        <end position="272"/>
    </location>
</feature>
<feature type="compositionally biased region" description="Basic and acidic residues" evidence="1">
    <location>
        <begin position="393"/>
        <end position="438"/>
    </location>
</feature>